<reference evidence="1" key="1">
    <citation type="journal article" date="2020" name="J. ISSAAS">
        <title>Lactobacilli and other gastrointestinal microbiota of Peromyscus leucopus, reservoir host for agents of Lyme disease and other zoonoses in North America.</title>
        <authorList>
            <person name="Milovic A."/>
            <person name="Bassam K."/>
            <person name="Shao H."/>
            <person name="Chatzistamou I."/>
            <person name="Tufts D.M."/>
            <person name="Diuk-Wasser M."/>
            <person name="Barbour A.G."/>
        </authorList>
    </citation>
    <scope>NUCLEOTIDE SEQUENCE</scope>
    <source>
        <strain evidence="1">LL50</strain>
    </source>
</reference>
<gene>
    <name evidence="1" type="ORF">Unknown280_0880</name>
</gene>
<sequence length="51" mass="5656">MQRKHYKVTYMIRNSTSLATTSITAGSKAEAKALFLKSHPTAVKIVAIYEV</sequence>
<accession>A0A650EP99</accession>
<dbReference type="EMBL" id="MN577574">
    <property type="protein sequence ID" value="QGT51396.1"/>
    <property type="molecule type" value="Genomic_DNA"/>
</dbReference>
<protein>
    <submittedName>
        <fullName evidence="1">Uncharacterized protein</fullName>
    </submittedName>
</protein>
<organism evidence="1">
    <name type="scientific">uncultured Spirochaetaceae bacterium</name>
    <dbReference type="NCBI Taxonomy" id="201186"/>
    <lineage>
        <taxon>Bacteria</taxon>
        <taxon>Pseudomonadati</taxon>
        <taxon>Spirochaetota</taxon>
        <taxon>Spirochaetia</taxon>
        <taxon>Spirochaetales</taxon>
        <taxon>Spirochaetaceae</taxon>
        <taxon>environmental samples</taxon>
    </lineage>
</organism>
<dbReference type="AlphaFoldDB" id="A0A650EP99"/>
<evidence type="ECO:0000313" key="1">
    <source>
        <dbReference type="EMBL" id="QGT51396.1"/>
    </source>
</evidence>
<name>A0A650EP99_9SPIO</name>
<proteinExistence type="predicted"/>